<dbReference type="OrthoDB" id="5863171at2759"/>
<dbReference type="Proteomes" id="UP000275385">
    <property type="component" value="Unassembled WGS sequence"/>
</dbReference>
<dbReference type="AlphaFoldDB" id="A0A420XW43"/>
<dbReference type="EMBL" id="QVQW01000140">
    <property type="protein sequence ID" value="RKU39847.1"/>
    <property type="molecule type" value="Genomic_DNA"/>
</dbReference>
<keyword evidence="4" id="KW-1185">Reference proteome</keyword>
<dbReference type="STRING" id="177199.A0A420XW43"/>
<dbReference type="InterPro" id="IPR010839">
    <property type="entry name" value="AtuA_N"/>
</dbReference>
<feature type="domain" description="Acyclic terpene utilisation N-terminal" evidence="1">
    <location>
        <begin position="250"/>
        <end position="411"/>
    </location>
</feature>
<gene>
    <name evidence="3" type="ORF">DL546_000621</name>
</gene>
<feature type="domain" description="Acyclic terpene utilisation N-terminal" evidence="1">
    <location>
        <begin position="97"/>
        <end position="223"/>
    </location>
</feature>
<organism evidence="3 4">
    <name type="scientific">Coniochaeta pulveracea</name>
    <dbReference type="NCBI Taxonomy" id="177199"/>
    <lineage>
        <taxon>Eukaryota</taxon>
        <taxon>Fungi</taxon>
        <taxon>Dikarya</taxon>
        <taxon>Ascomycota</taxon>
        <taxon>Pezizomycotina</taxon>
        <taxon>Sordariomycetes</taxon>
        <taxon>Sordariomycetidae</taxon>
        <taxon>Coniochaetales</taxon>
        <taxon>Coniochaetaceae</taxon>
        <taxon>Coniochaeta</taxon>
    </lineage>
</organism>
<sequence>MSFATKNKDELRIFTPIGQLGQGFNEDIFWETVESGVDAIIADGGSTDSGPGRLGLGLPNVPWSRLGRDLETFAKAAHLYRIPSLIGSIGGDGENAHVDKAAEIISEAVQKNGYRPLKVIKIYAEISKDLVRQKLADGLISPCGGGVPDLTEDEIATSTRIVAQMGLEPYLKAMRENPDFDIIIGGRAYDPAPYAAFCLFHGFEDLGNNYAMGKIMECGAQCSIPKSKEGLAIARRDSFDIIPLDPKSKCTTVSVASHFLYEKTRPDILHGPGGALHLAQTTYEQLDDRSVRVRDAKFVPEAEGAYTVKLEGARVNGYHTIFLGALRDPILLQQLEPWIEKIRAYVDERLDGLGFKYDLKINKYGVNGVMGPLEPDHSIGKEVFIAGQARGETQDQADQVAGIAKFAFTHAPYAGQLATAGNFAWPFSPCEIPMGPLPEFCIYHIMHNVDPIVLFPIAVVDAPGDNSYVHQARVPKLATVKSASDTKVKKLESSKKYCLTPEPAAGTCYLADVASVLRSKNSGPYELTFDVMFPNMKVYNKVKETGLLTRDTICKLYSVSDEKVIASLFFDQAMAYKATIARPAVSGGFGETDTHGSQQHIPLMYLTLPFGRK</sequence>
<evidence type="ECO:0000259" key="2">
    <source>
        <dbReference type="Pfam" id="PF14330"/>
    </source>
</evidence>
<accession>A0A420XW43</accession>
<comment type="caution">
    <text evidence="3">The sequence shown here is derived from an EMBL/GenBank/DDBJ whole genome shotgun (WGS) entry which is preliminary data.</text>
</comment>
<evidence type="ECO:0000313" key="4">
    <source>
        <dbReference type="Proteomes" id="UP000275385"/>
    </source>
</evidence>
<evidence type="ECO:0000313" key="3">
    <source>
        <dbReference type="EMBL" id="RKU39847.1"/>
    </source>
</evidence>
<proteinExistence type="predicted"/>
<feature type="domain" description="DUF4387" evidence="2">
    <location>
        <begin position="510"/>
        <end position="606"/>
    </location>
</feature>
<evidence type="ECO:0000259" key="1">
    <source>
        <dbReference type="Pfam" id="PF07287"/>
    </source>
</evidence>
<dbReference type="InterPro" id="IPR025496">
    <property type="entry name" value="DUF4387"/>
</dbReference>
<reference evidence="3 4" key="1">
    <citation type="submission" date="2018-08" db="EMBL/GenBank/DDBJ databases">
        <title>Draft genome of the lignicolous fungus Coniochaeta pulveracea.</title>
        <authorList>
            <person name="Borstlap C.J."/>
            <person name="De Witt R.N."/>
            <person name="Botha A."/>
            <person name="Volschenk H."/>
        </authorList>
    </citation>
    <scope>NUCLEOTIDE SEQUENCE [LARGE SCALE GENOMIC DNA]</scope>
    <source>
        <strain evidence="3 4">CAB683</strain>
    </source>
</reference>
<dbReference type="Pfam" id="PF14330">
    <property type="entry name" value="DUF4387"/>
    <property type="match status" value="1"/>
</dbReference>
<dbReference type="Pfam" id="PF07287">
    <property type="entry name" value="AtuA"/>
    <property type="match status" value="2"/>
</dbReference>
<name>A0A420XW43_9PEZI</name>
<protein>
    <submittedName>
        <fullName evidence="3">Uncharacterized protein</fullName>
    </submittedName>
</protein>